<dbReference type="CDD" id="cd00955">
    <property type="entry name" value="Transaldolase_like"/>
    <property type="match status" value="1"/>
</dbReference>
<proteinExistence type="inferred from homology"/>
<dbReference type="GO" id="GO:0005737">
    <property type="term" value="C:cytoplasm"/>
    <property type="evidence" value="ECO:0007669"/>
    <property type="project" value="UniProtKB-SubCell"/>
</dbReference>
<name>A0A6J6NJI6_9ZZZZ</name>
<keyword evidence="8" id="KW-0704">Schiff base</keyword>
<comment type="pathway">
    <text evidence="3">Carbohydrate degradation; pentose phosphate pathway.</text>
</comment>
<dbReference type="PANTHER" id="PTHR10683:SF31">
    <property type="entry name" value="TRANSALDOLASE"/>
    <property type="match status" value="1"/>
</dbReference>
<keyword evidence="7" id="KW-0570">Pentose shunt</keyword>
<dbReference type="UniPathway" id="UPA00115"/>
<dbReference type="Pfam" id="PF00923">
    <property type="entry name" value="TAL_FSA"/>
    <property type="match status" value="1"/>
</dbReference>
<evidence type="ECO:0000256" key="5">
    <source>
        <dbReference type="ARBA" id="ARBA00022490"/>
    </source>
</evidence>
<evidence type="ECO:0000256" key="3">
    <source>
        <dbReference type="ARBA" id="ARBA00004959"/>
    </source>
</evidence>
<evidence type="ECO:0000256" key="6">
    <source>
        <dbReference type="ARBA" id="ARBA00022679"/>
    </source>
</evidence>
<evidence type="ECO:0000256" key="8">
    <source>
        <dbReference type="ARBA" id="ARBA00023270"/>
    </source>
</evidence>
<evidence type="ECO:0000256" key="7">
    <source>
        <dbReference type="ARBA" id="ARBA00023126"/>
    </source>
</evidence>
<dbReference type="GO" id="GO:0005975">
    <property type="term" value="P:carbohydrate metabolic process"/>
    <property type="evidence" value="ECO:0007669"/>
    <property type="project" value="InterPro"/>
</dbReference>
<comment type="function">
    <text evidence="1">Transaldolase is important for the balance of metabolites in the pentose-phosphate pathway.</text>
</comment>
<dbReference type="EMBL" id="CAEZXP010000001">
    <property type="protein sequence ID" value="CAB4684864.1"/>
    <property type="molecule type" value="Genomic_DNA"/>
</dbReference>
<dbReference type="InterPro" id="IPR004732">
    <property type="entry name" value="Transaldolase_2"/>
</dbReference>
<dbReference type="NCBIfam" id="TIGR00876">
    <property type="entry name" value="tal_mycobact"/>
    <property type="match status" value="1"/>
</dbReference>
<comment type="subcellular location">
    <subcellularLocation>
        <location evidence="2">Cytoplasm</location>
    </subcellularLocation>
</comment>
<dbReference type="GO" id="GO:0006098">
    <property type="term" value="P:pentose-phosphate shunt"/>
    <property type="evidence" value="ECO:0007669"/>
    <property type="project" value="UniProtKB-UniPathway"/>
</dbReference>
<keyword evidence="6" id="KW-0808">Transferase</keyword>
<evidence type="ECO:0000256" key="2">
    <source>
        <dbReference type="ARBA" id="ARBA00004496"/>
    </source>
</evidence>
<comment type="similarity">
    <text evidence="4">Belongs to the transaldolase family. Type 2 subfamily.</text>
</comment>
<dbReference type="AlphaFoldDB" id="A0A6J6NJI6"/>
<sequence>MSRLTDLSERGQSVWVDLLSRDFVSSGRLAELVEDHGVTGLTSNPAIFQAAISGSAAYDAQLADLLANGADERDAFFALAVDDVVAACDVLRPVFDARGGDDGFVSLEVDPGLAYDTDGTIRQALELAQRVGRPNLMVKIPATEAGLPAIEEAIAHGISINVTLIFSLDRYAAVVEAYLRGLERLVASGGDPSTLRSVASFFISRVDTEVDRRLADCGRSDLAGKLAVANAKLAYRHFAQTFTGPRWEALATAGAVSQRPLWASTSTKNPAYRDTLYVEELVGPNTVDTMPVETIAAFEDHGAVRGDTILEGWDEADAIFAAIASAGVDIADATHALELDGVKKFSDAFDALLDVIRSRRGELSPA</sequence>
<evidence type="ECO:0000256" key="1">
    <source>
        <dbReference type="ARBA" id="ARBA00003518"/>
    </source>
</evidence>
<dbReference type="PIRSF" id="PIRSF036915">
    <property type="entry name" value="Trnald_Bac_Plnt"/>
    <property type="match status" value="1"/>
</dbReference>
<evidence type="ECO:0000313" key="9">
    <source>
        <dbReference type="EMBL" id="CAB4684864.1"/>
    </source>
</evidence>
<dbReference type="HAMAP" id="MF_00493">
    <property type="entry name" value="Transaldolase_2"/>
    <property type="match status" value="1"/>
</dbReference>
<dbReference type="InterPro" id="IPR013785">
    <property type="entry name" value="Aldolase_TIM"/>
</dbReference>
<reference evidence="9" key="1">
    <citation type="submission" date="2020-05" db="EMBL/GenBank/DDBJ databases">
        <authorList>
            <person name="Chiriac C."/>
            <person name="Salcher M."/>
            <person name="Ghai R."/>
            <person name="Kavagutti S V."/>
        </authorList>
    </citation>
    <scope>NUCLEOTIDE SEQUENCE</scope>
</reference>
<accession>A0A6J6NJI6</accession>
<dbReference type="Gene3D" id="3.20.20.70">
    <property type="entry name" value="Aldolase class I"/>
    <property type="match status" value="1"/>
</dbReference>
<evidence type="ECO:0000256" key="4">
    <source>
        <dbReference type="ARBA" id="ARBA00008426"/>
    </source>
</evidence>
<dbReference type="GO" id="GO:0004801">
    <property type="term" value="F:transaldolase activity"/>
    <property type="evidence" value="ECO:0007669"/>
    <property type="project" value="InterPro"/>
</dbReference>
<dbReference type="PANTHER" id="PTHR10683">
    <property type="entry name" value="TRANSALDOLASE"/>
    <property type="match status" value="1"/>
</dbReference>
<gene>
    <name evidence="9" type="ORF">UFOPK2399_00206</name>
</gene>
<protein>
    <submittedName>
        <fullName evidence="9">Unannotated protein</fullName>
    </submittedName>
</protein>
<dbReference type="InterPro" id="IPR001585">
    <property type="entry name" value="TAL/FSA"/>
</dbReference>
<dbReference type="NCBIfam" id="NF002881">
    <property type="entry name" value="PRK03343.1"/>
    <property type="match status" value="1"/>
</dbReference>
<organism evidence="9">
    <name type="scientific">freshwater metagenome</name>
    <dbReference type="NCBI Taxonomy" id="449393"/>
    <lineage>
        <taxon>unclassified sequences</taxon>
        <taxon>metagenomes</taxon>
        <taxon>ecological metagenomes</taxon>
    </lineage>
</organism>
<keyword evidence="5" id="KW-0963">Cytoplasm</keyword>
<dbReference type="SUPFAM" id="SSF51569">
    <property type="entry name" value="Aldolase"/>
    <property type="match status" value="1"/>
</dbReference>